<dbReference type="InterPro" id="IPR016064">
    <property type="entry name" value="NAD/diacylglycerol_kinase_sf"/>
</dbReference>
<dbReference type="GO" id="GO:0006665">
    <property type="term" value="P:sphingolipid metabolic process"/>
    <property type="evidence" value="ECO:0007669"/>
    <property type="project" value="TreeGrafter"/>
</dbReference>
<name>A0A2T7NQ20_POMCA</name>
<evidence type="ECO:0000259" key="1">
    <source>
        <dbReference type="PROSITE" id="PS50146"/>
    </source>
</evidence>
<dbReference type="OrthoDB" id="530923at2759"/>
<gene>
    <name evidence="2" type="ORF">C0Q70_16537</name>
</gene>
<dbReference type="SUPFAM" id="SSF111331">
    <property type="entry name" value="NAD kinase/diacylglycerol kinase-like"/>
    <property type="match status" value="1"/>
</dbReference>
<dbReference type="SMART" id="SM00046">
    <property type="entry name" value="DAGKc"/>
    <property type="match status" value="1"/>
</dbReference>
<dbReference type="EMBL" id="PZQS01000010">
    <property type="protein sequence ID" value="PVD23271.1"/>
    <property type="molecule type" value="Genomic_DNA"/>
</dbReference>
<dbReference type="PROSITE" id="PS50146">
    <property type="entry name" value="DAGK"/>
    <property type="match status" value="1"/>
</dbReference>
<dbReference type="InterPro" id="IPR001206">
    <property type="entry name" value="Diacylglycerol_kinase_cat_dom"/>
</dbReference>
<evidence type="ECO:0000313" key="2">
    <source>
        <dbReference type="EMBL" id="PVD23271.1"/>
    </source>
</evidence>
<comment type="caution">
    <text evidence="2">The sequence shown here is derived from an EMBL/GenBank/DDBJ whole genome shotgun (WGS) entry which is preliminary data.</text>
</comment>
<accession>A0A2T7NQ20</accession>
<dbReference type="Proteomes" id="UP000245119">
    <property type="component" value="Linkage Group LG10"/>
</dbReference>
<feature type="domain" description="DAGKc" evidence="1">
    <location>
        <begin position="108"/>
        <end position="258"/>
    </location>
</feature>
<evidence type="ECO:0000313" key="3">
    <source>
        <dbReference type="Proteomes" id="UP000245119"/>
    </source>
</evidence>
<dbReference type="GO" id="GO:0001727">
    <property type="term" value="F:lipid kinase activity"/>
    <property type="evidence" value="ECO:0007669"/>
    <property type="project" value="TreeGrafter"/>
</dbReference>
<dbReference type="Gene3D" id="2.60.200.40">
    <property type="match status" value="1"/>
</dbReference>
<dbReference type="PANTHER" id="PTHR12358">
    <property type="entry name" value="SPHINGOSINE KINASE"/>
    <property type="match status" value="1"/>
</dbReference>
<reference evidence="2 3" key="1">
    <citation type="submission" date="2018-04" db="EMBL/GenBank/DDBJ databases">
        <title>The genome of golden apple snail Pomacea canaliculata provides insight into stress tolerance and invasive adaptation.</title>
        <authorList>
            <person name="Liu C."/>
            <person name="Liu B."/>
            <person name="Ren Y."/>
            <person name="Zhang Y."/>
            <person name="Wang H."/>
            <person name="Li S."/>
            <person name="Jiang F."/>
            <person name="Yin L."/>
            <person name="Zhang G."/>
            <person name="Qian W."/>
            <person name="Fan W."/>
        </authorList>
    </citation>
    <scope>NUCLEOTIDE SEQUENCE [LARGE SCALE GENOMIC DNA]</scope>
    <source>
        <strain evidence="2">SZHN2017</strain>
        <tissue evidence="2">Muscle</tissue>
    </source>
</reference>
<dbReference type="InterPro" id="IPR017438">
    <property type="entry name" value="ATP-NAD_kinase_N"/>
</dbReference>
<sequence length="482" mass="53387">MNEVNASASKMARKVTNVPKNFEGQYKGIPPEADERVSTTTVAGDTTTARRRLLASASTLRTRGTMFRVLETEEGLVQVKVDEVGNILWSRLSNEDKSSCIFSGQAGWGPRRLLILINPASGCGHGEQVYRRRVEPILRACDVTTDVFISSSEGEASKLLQNCKLEDIDGVIVVGGDGFANECIHGLVLRALADANKDARDLDLHLLPPPVAIGIIPAGTGNWLAEQVYLSQDPITATIHILRGSVVHASAVSLHVPGQLVRVANLVLHFGLIGDLMHYCQQSRWMGSARYSVLPPAALLKRRTASVAMDMYLADNSDDDDDDLIQSFPMKQHFAWEDQDGRADRVSNQVYNIGVHVNRVLTPDGVLRSSLRPPHHGHPGDRQNDFSFVDCRELKAFSVKLNDTSTRKQKWYFNCDGESILLTADSFHVRYPFPTADGFYDYGEFTTLHGYRTDELLGWDASSLKIRLSASSLHYHVKLTEE</sequence>
<dbReference type="PANTHER" id="PTHR12358:SF54">
    <property type="entry name" value="SPHINGOSINE KINASE RELATED PROTEIN"/>
    <property type="match status" value="1"/>
</dbReference>
<dbReference type="InterPro" id="IPR050187">
    <property type="entry name" value="Lipid_Phosphate_FormReg"/>
</dbReference>
<proteinExistence type="predicted"/>
<keyword evidence="3" id="KW-1185">Reference proteome</keyword>
<protein>
    <recommendedName>
        <fullName evidence="1">DAGKc domain-containing protein</fullName>
    </recommendedName>
</protein>
<dbReference type="GO" id="GO:0016020">
    <property type="term" value="C:membrane"/>
    <property type="evidence" value="ECO:0007669"/>
    <property type="project" value="GOC"/>
</dbReference>
<dbReference type="Pfam" id="PF00781">
    <property type="entry name" value="DAGK_cat"/>
    <property type="match status" value="1"/>
</dbReference>
<organism evidence="2 3">
    <name type="scientific">Pomacea canaliculata</name>
    <name type="common">Golden apple snail</name>
    <dbReference type="NCBI Taxonomy" id="400727"/>
    <lineage>
        <taxon>Eukaryota</taxon>
        <taxon>Metazoa</taxon>
        <taxon>Spiralia</taxon>
        <taxon>Lophotrochozoa</taxon>
        <taxon>Mollusca</taxon>
        <taxon>Gastropoda</taxon>
        <taxon>Caenogastropoda</taxon>
        <taxon>Architaenioglossa</taxon>
        <taxon>Ampullarioidea</taxon>
        <taxon>Ampullariidae</taxon>
        <taxon>Pomacea</taxon>
    </lineage>
</organism>
<dbReference type="AlphaFoldDB" id="A0A2T7NQ20"/>
<dbReference type="Gene3D" id="3.40.50.10330">
    <property type="entry name" value="Probable inorganic polyphosphate/atp-NAD kinase, domain 1"/>
    <property type="match status" value="1"/>
</dbReference>